<reference evidence="2 3" key="1">
    <citation type="journal article" date="2023" name="Plants (Basel)">
        <title>Bridging the Gap: Combining Genomics and Transcriptomics Approaches to Understand Stylosanthes scabra, an Orphan Legume from the Brazilian Caatinga.</title>
        <authorList>
            <person name="Ferreira-Neto J.R.C."/>
            <person name="da Silva M.D."/>
            <person name="Binneck E."/>
            <person name="de Melo N.F."/>
            <person name="da Silva R.H."/>
            <person name="de Melo A.L.T.M."/>
            <person name="Pandolfi V."/>
            <person name="Bustamante F.O."/>
            <person name="Brasileiro-Vidal A.C."/>
            <person name="Benko-Iseppon A.M."/>
        </authorList>
    </citation>
    <scope>NUCLEOTIDE SEQUENCE [LARGE SCALE GENOMIC DNA]</scope>
    <source>
        <tissue evidence="2">Leaves</tissue>
    </source>
</reference>
<protein>
    <recommendedName>
        <fullName evidence="4">Retrotransposon Copia-like N-terminal domain-containing protein</fullName>
    </recommendedName>
</protein>
<gene>
    <name evidence="2" type="ORF">PIB30_091108</name>
</gene>
<feature type="compositionally biased region" description="Polar residues" evidence="1">
    <location>
        <begin position="81"/>
        <end position="93"/>
    </location>
</feature>
<evidence type="ECO:0000256" key="1">
    <source>
        <dbReference type="SAM" id="MobiDB-lite"/>
    </source>
</evidence>
<name>A0ABU6QV32_9FABA</name>
<keyword evidence="3" id="KW-1185">Reference proteome</keyword>
<evidence type="ECO:0000313" key="2">
    <source>
        <dbReference type="EMBL" id="MED6115492.1"/>
    </source>
</evidence>
<proteinExistence type="predicted"/>
<feature type="non-terminal residue" evidence="2">
    <location>
        <position position="114"/>
    </location>
</feature>
<feature type="compositionally biased region" description="Basic and acidic residues" evidence="1">
    <location>
        <begin position="63"/>
        <end position="79"/>
    </location>
</feature>
<feature type="region of interest" description="Disordered" evidence="1">
    <location>
        <begin position="45"/>
        <end position="93"/>
    </location>
</feature>
<comment type="caution">
    <text evidence="2">The sequence shown here is derived from an EMBL/GenBank/DDBJ whole genome shotgun (WGS) entry which is preliminary data.</text>
</comment>
<accession>A0ABU6QV32</accession>
<evidence type="ECO:0008006" key="4">
    <source>
        <dbReference type="Google" id="ProtNLM"/>
    </source>
</evidence>
<sequence length="114" mass="12823">MALIPSSQSTKIKNGLIPLSNKLDENNFFTWRKSVLPTIRTLKLQGHLDPSQTPPQFEEIESSDEKDADSSTKKPKDVETESGSTLKKTKSPTIIQESDKYTEWVQHDSALMTC</sequence>
<organism evidence="2 3">
    <name type="scientific">Stylosanthes scabra</name>
    <dbReference type="NCBI Taxonomy" id="79078"/>
    <lineage>
        <taxon>Eukaryota</taxon>
        <taxon>Viridiplantae</taxon>
        <taxon>Streptophyta</taxon>
        <taxon>Embryophyta</taxon>
        <taxon>Tracheophyta</taxon>
        <taxon>Spermatophyta</taxon>
        <taxon>Magnoliopsida</taxon>
        <taxon>eudicotyledons</taxon>
        <taxon>Gunneridae</taxon>
        <taxon>Pentapetalae</taxon>
        <taxon>rosids</taxon>
        <taxon>fabids</taxon>
        <taxon>Fabales</taxon>
        <taxon>Fabaceae</taxon>
        <taxon>Papilionoideae</taxon>
        <taxon>50 kb inversion clade</taxon>
        <taxon>dalbergioids sensu lato</taxon>
        <taxon>Dalbergieae</taxon>
        <taxon>Pterocarpus clade</taxon>
        <taxon>Stylosanthes</taxon>
    </lineage>
</organism>
<dbReference type="Proteomes" id="UP001341840">
    <property type="component" value="Unassembled WGS sequence"/>
</dbReference>
<dbReference type="EMBL" id="JASCZI010001799">
    <property type="protein sequence ID" value="MED6115492.1"/>
    <property type="molecule type" value="Genomic_DNA"/>
</dbReference>
<evidence type="ECO:0000313" key="3">
    <source>
        <dbReference type="Proteomes" id="UP001341840"/>
    </source>
</evidence>